<dbReference type="STRING" id="354355.SAMN05660816_02072"/>
<name>A0A1V9E150_9BACT</name>
<dbReference type="Pfam" id="PF11750">
    <property type="entry name" value="DUF3307"/>
    <property type="match status" value="1"/>
</dbReference>
<feature type="transmembrane region" description="Helical" evidence="1">
    <location>
        <begin position="35"/>
        <end position="52"/>
    </location>
</feature>
<reference evidence="3" key="1">
    <citation type="submission" date="2016-04" db="EMBL/GenBank/DDBJ databases">
        <authorList>
            <person name="Chen L."/>
            <person name="Zhuang W."/>
            <person name="Wang G."/>
        </authorList>
    </citation>
    <scope>NUCLEOTIDE SEQUENCE [LARGE SCALE GENOMIC DNA]</scope>
    <source>
        <strain evidence="3">17621</strain>
    </source>
</reference>
<keyword evidence="3" id="KW-1185">Reference proteome</keyword>
<comment type="caution">
    <text evidence="2">The sequence shown here is derived from an EMBL/GenBank/DDBJ whole genome shotgun (WGS) entry which is preliminary data.</text>
</comment>
<dbReference type="InterPro" id="IPR021737">
    <property type="entry name" value="Phage_phiKZ_Orf197"/>
</dbReference>
<dbReference type="AlphaFoldDB" id="A0A1V9E150"/>
<dbReference type="RefSeq" id="WP_081204350.1">
    <property type="nucleotide sequence ID" value="NZ_FOCZ01000003.1"/>
</dbReference>
<organism evidence="2 3">
    <name type="scientific">Niastella yeongjuensis</name>
    <dbReference type="NCBI Taxonomy" id="354355"/>
    <lineage>
        <taxon>Bacteria</taxon>
        <taxon>Pseudomonadati</taxon>
        <taxon>Bacteroidota</taxon>
        <taxon>Chitinophagia</taxon>
        <taxon>Chitinophagales</taxon>
        <taxon>Chitinophagaceae</taxon>
        <taxon>Niastella</taxon>
    </lineage>
</organism>
<proteinExistence type="predicted"/>
<sequence length="239" mass="27673">MVTLFQWIFAHLLGDFILQSRTMVRHKQRLKARSWMLYLHCAIHGILVYLFAPGWGLWQLPVLVMFTHYIIDLWKLNQKEGIVYFIIDQFLHILTLFILWCLFVAPGGWLPKNWTWVLHSQSAWAIATGYLIVTFPLSLLLASATQRWRREAEEQNIRSSVSLNEAGKWIGIFERLLVFTFVITGHFEGVGFLITAKSILRFNDIKGAEARKEAEYILIGTLMSFSLSILVGLIVKSFI</sequence>
<feature type="transmembrane region" description="Helical" evidence="1">
    <location>
        <begin position="58"/>
        <end position="77"/>
    </location>
</feature>
<dbReference type="Proteomes" id="UP000192610">
    <property type="component" value="Unassembled WGS sequence"/>
</dbReference>
<evidence type="ECO:0000313" key="2">
    <source>
        <dbReference type="EMBL" id="OQP39846.1"/>
    </source>
</evidence>
<accession>A0A1V9E150</accession>
<dbReference type="EMBL" id="LVXG01000078">
    <property type="protein sequence ID" value="OQP39846.1"/>
    <property type="molecule type" value="Genomic_DNA"/>
</dbReference>
<gene>
    <name evidence="2" type="ORF">A4H97_16630</name>
</gene>
<feature type="transmembrane region" description="Helical" evidence="1">
    <location>
        <begin position="216"/>
        <end position="235"/>
    </location>
</feature>
<keyword evidence="1" id="KW-0472">Membrane</keyword>
<evidence type="ECO:0008006" key="4">
    <source>
        <dbReference type="Google" id="ProtNLM"/>
    </source>
</evidence>
<feature type="transmembrane region" description="Helical" evidence="1">
    <location>
        <begin position="122"/>
        <end position="142"/>
    </location>
</feature>
<feature type="transmembrane region" description="Helical" evidence="1">
    <location>
        <begin position="176"/>
        <end position="196"/>
    </location>
</feature>
<dbReference type="OrthoDB" id="8536716at2"/>
<keyword evidence="1" id="KW-1133">Transmembrane helix</keyword>
<feature type="transmembrane region" description="Helical" evidence="1">
    <location>
        <begin position="89"/>
        <end position="110"/>
    </location>
</feature>
<protein>
    <recommendedName>
        <fullName evidence="4">DUF3307 domain-containing protein</fullName>
    </recommendedName>
</protein>
<evidence type="ECO:0000313" key="3">
    <source>
        <dbReference type="Proteomes" id="UP000192610"/>
    </source>
</evidence>
<evidence type="ECO:0000256" key="1">
    <source>
        <dbReference type="SAM" id="Phobius"/>
    </source>
</evidence>
<keyword evidence="1" id="KW-0812">Transmembrane</keyword>